<feature type="domain" description="PNPLA" evidence="6">
    <location>
        <begin position="1"/>
        <end position="197"/>
    </location>
</feature>
<protein>
    <submittedName>
        <fullName evidence="7">Kinesin light chain 1</fullName>
    </submittedName>
</protein>
<dbReference type="PANTHER" id="PTHR24185">
    <property type="entry name" value="CALCIUM-INDEPENDENT PHOSPHOLIPASE A2-GAMMA"/>
    <property type="match status" value="1"/>
</dbReference>
<evidence type="ECO:0000259" key="6">
    <source>
        <dbReference type="PROSITE" id="PS51635"/>
    </source>
</evidence>
<feature type="region of interest" description="Disordered" evidence="5">
    <location>
        <begin position="309"/>
        <end position="334"/>
    </location>
</feature>
<evidence type="ECO:0000256" key="2">
    <source>
        <dbReference type="ARBA" id="ARBA00022963"/>
    </source>
</evidence>
<dbReference type="PROSITE" id="PS51635">
    <property type="entry name" value="PNPLA"/>
    <property type="match status" value="1"/>
</dbReference>
<dbReference type="InterPro" id="IPR019734">
    <property type="entry name" value="TPR_rpt"/>
</dbReference>
<feature type="short sequence motif" description="GXSXG" evidence="4">
    <location>
        <begin position="25"/>
        <end position="29"/>
    </location>
</feature>
<keyword evidence="8" id="KW-1185">Reference proteome</keyword>
<dbReference type="Gene3D" id="1.25.40.10">
    <property type="entry name" value="Tetratricopeptide repeat domain"/>
    <property type="match status" value="1"/>
</dbReference>
<dbReference type="SUPFAM" id="SSF52151">
    <property type="entry name" value="FabD/lysophospholipase-like"/>
    <property type="match status" value="1"/>
</dbReference>
<dbReference type="GO" id="GO:0016042">
    <property type="term" value="P:lipid catabolic process"/>
    <property type="evidence" value="ECO:0007669"/>
    <property type="project" value="UniProtKB-UniRule"/>
</dbReference>
<evidence type="ECO:0000313" key="8">
    <source>
        <dbReference type="Proteomes" id="UP000546213"/>
    </source>
</evidence>
<evidence type="ECO:0000256" key="5">
    <source>
        <dbReference type="SAM" id="MobiDB-lite"/>
    </source>
</evidence>
<gene>
    <name evidence="7" type="ORF">FPCIR_12697</name>
</gene>
<dbReference type="GO" id="GO:0043531">
    <property type="term" value="F:ADP binding"/>
    <property type="evidence" value="ECO:0007669"/>
    <property type="project" value="InterPro"/>
</dbReference>
<dbReference type="Pfam" id="PF01734">
    <property type="entry name" value="Patatin"/>
    <property type="match status" value="1"/>
</dbReference>
<comment type="caution">
    <text evidence="4">Lacks conserved residue(s) required for the propagation of feature annotation.</text>
</comment>
<feature type="active site" description="Proton acceptor" evidence="4">
    <location>
        <position position="184"/>
    </location>
</feature>
<dbReference type="GO" id="GO:0047499">
    <property type="term" value="F:calcium-independent phospholipase A2 activity"/>
    <property type="evidence" value="ECO:0007669"/>
    <property type="project" value="TreeGrafter"/>
</dbReference>
<dbReference type="Gene3D" id="3.40.50.300">
    <property type="entry name" value="P-loop containing nucleotide triphosphate hydrolases"/>
    <property type="match status" value="1"/>
</dbReference>
<dbReference type="SUPFAM" id="SSF48452">
    <property type="entry name" value="TPR-like"/>
    <property type="match status" value="2"/>
</dbReference>
<dbReference type="PANTHER" id="PTHR24185:SF1">
    <property type="entry name" value="CALCIUM-INDEPENDENT PHOSPHOLIPASE A2-GAMMA"/>
    <property type="match status" value="1"/>
</dbReference>
<dbReference type="InterPro" id="IPR011990">
    <property type="entry name" value="TPR-like_helical_dom_sf"/>
</dbReference>
<dbReference type="EMBL" id="JAAOAS010000435">
    <property type="protein sequence ID" value="KAF5576268.1"/>
    <property type="molecule type" value="Genomic_DNA"/>
</dbReference>
<sequence>MEQLQEANKLDQVPKPCEWFDLIGGTSTGGIIAIMLGKLGMTVDECIRAYKKVAQQAFTPKSRPSLPGTPSGAFSAKQLEAAIKQTVKEYCIDPACVQQRKEEQATAETCPHGEMQFRGDSRTKTVVLAITKDNVDTLPTLFKTYDTSAPLDGCTVWQVARATSAATTFFKPIQVGRDQINFIDAGFGYNNPCEVLIREAKDQFPGRDEMRVLSIGTGLGDVVSIKDTRASILRALKKMATTSKKVALRLDERYGETGTYHRFNVERGLEDISLSDWKETSSISSHTHNYLNENKRVIDKFIQSLTRNSNAKSAEESNANTATEDTSNSTVHSIPFPENKAFTGRITVIDTLKDKLFKTGGCNRVALVGLGGAGKTQVALHMAYWAKGHEKDCSVFWIPAFSMAGFEQECVRLVKKLDISCSEGEDAKEVVKRHLSSGKVKRWFMVVDNADDIDILRFSRSSDKGIFNFLPYHANGQILFTTRSREVAFAMKNQVVELMQMDPKEASDLLRTLLDNENGSRDDELHDEKTLTTLLRGLTYLPLAIAQAAAYMNIYKTNIAEYVQLCNNADEKNIIELLGQKCDDETYYHESQSAVATTWIVSFDRIRSSNQAAADLLSFMAFIESRAIPRSILPVFETEQQTTRAIGILKSHGFLTQRGLDAIYDMHRLVHMVTRKWIEQKGELSKIQLMSLARVRRVFPKNDWKNRELWRQYLPHALQLLRCLGDTENQTVAHLGFRVGQCLLRDKRGKEAVGIFEHVVKIYDSTLPGDSEWQRKSRLFLAIAYLETELKEKAVEILQDIVDFEKRLLAEDDPSLLASQHLLAIAYLGIGQAQKSVDILKLVTNIKQQALAENDPDLLASQYALAIAYLGSGQAQLAVEILESVTKMEEWMLSEDDPDRLLPQHALAGAYISCKQEKKAIEILEWVVEVEKRFLAENHPNLLKAQYRLARAYFKDGQTARAIRILEGVVRIQT</sequence>
<reference evidence="7 8" key="1">
    <citation type="submission" date="2020-05" db="EMBL/GenBank/DDBJ databases">
        <title>Identification and distribution of gene clusters putatively required for synthesis of sphingolipid metabolism inhibitors in phylogenetically diverse species of the filamentous fungus Fusarium.</title>
        <authorList>
            <person name="Kim H.-S."/>
            <person name="Busman M."/>
            <person name="Brown D.W."/>
            <person name="Divon H."/>
            <person name="Uhlig S."/>
            <person name="Proctor R.H."/>
        </authorList>
    </citation>
    <scope>NUCLEOTIDE SEQUENCE [LARGE SCALE GENOMIC DNA]</scope>
    <source>
        <strain evidence="7 8">NRRL 36939</strain>
    </source>
</reference>
<dbReference type="InterPro" id="IPR027417">
    <property type="entry name" value="P-loop_NTPase"/>
</dbReference>
<feature type="active site" description="Nucleophile" evidence="4">
    <location>
        <position position="27"/>
    </location>
</feature>
<dbReference type="InterPro" id="IPR016035">
    <property type="entry name" value="Acyl_Trfase/lysoPLipase"/>
</dbReference>
<dbReference type="GO" id="GO:0046486">
    <property type="term" value="P:glycerolipid metabolic process"/>
    <property type="evidence" value="ECO:0007669"/>
    <property type="project" value="UniProtKB-ARBA"/>
</dbReference>
<keyword evidence="2 4" id="KW-0442">Lipid degradation</keyword>
<dbReference type="AlphaFoldDB" id="A0A8H5KN26"/>
<evidence type="ECO:0000256" key="3">
    <source>
        <dbReference type="ARBA" id="ARBA00023098"/>
    </source>
</evidence>
<dbReference type="Pfam" id="PF00931">
    <property type="entry name" value="NB-ARC"/>
    <property type="match status" value="1"/>
</dbReference>
<proteinExistence type="predicted"/>
<dbReference type="GO" id="GO:0019369">
    <property type="term" value="P:arachidonate metabolic process"/>
    <property type="evidence" value="ECO:0007669"/>
    <property type="project" value="TreeGrafter"/>
</dbReference>
<dbReference type="InterPro" id="IPR002182">
    <property type="entry name" value="NB-ARC"/>
</dbReference>
<keyword evidence="3 4" id="KW-0443">Lipid metabolism</keyword>
<feature type="compositionally biased region" description="Polar residues" evidence="5">
    <location>
        <begin position="309"/>
        <end position="332"/>
    </location>
</feature>
<evidence type="ECO:0000256" key="1">
    <source>
        <dbReference type="ARBA" id="ARBA00022801"/>
    </source>
</evidence>
<dbReference type="Gene3D" id="3.40.1090.10">
    <property type="entry name" value="Cytosolic phospholipase A2 catalytic domain"/>
    <property type="match status" value="1"/>
</dbReference>
<organism evidence="7 8">
    <name type="scientific">Fusarium pseudocircinatum</name>
    <dbReference type="NCBI Taxonomy" id="56676"/>
    <lineage>
        <taxon>Eukaryota</taxon>
        <taxon>Fungi</taxon>
        <taxon>Dikarya</taxon>
        <taxon>Ascomycota</taxon>
        <taxon>Pezizomycotina</taxon>
        <taxon>Sordariomycetes</taxon>
        <taxon>Hypocreomycetidae</taxon>
        <taxon>Hypocreales</taxon>
        <taxon>Nectriaceae</taxon>
        <taxon>Fusarium</taxon>
        <taxon>Fusarium fujikuroi species complex</taxon>
    </lineage>
</organism>
<evidence type="ECO:0000256" key="4">
    <source>
        <dbReference type="PROSITE-ProRule" id="PRU01161"/>
    </source>
</evidence>
<accession>A0A8H5KN26</accession>
<dbReference type="OrthoDB" id="1658288at2759"/>
<dbReference type="SUPFAM" id="SSF52540">
    <property type="entry name" value="P-loop containing nucleoside triphosphate hydrolases"/>
    <property type="match status" value="1"/>
</dbReference>
<dbReference type="InterPro" id="IPR002641">
    <property type="entry name" value="PNPLA_dom"/>
</dbReference>
<name>A0A8H5KN26_9HYPO</name>
<evidence type="ECO:0000313" key="7">
    <source>
        <dbReference type="EMBL" id="KAF5576268.1"/>
    </source>
</evidence>
<dbReference type="GO" id="GO:0016020">
    <property type="term" value="C:membrane"/>
    <property type="evidence" value="ECO:0007669"/>
    <property type="project" value="TreeGrafter"/>
</dbReference>
<dbReference type="Pfam" id="PF13174">
    <property type="entry name" value="TPR_6"/>
    <property type="match status" value="1"/>
</dbReference>
<keyword evidence="1 4" id="KW-0378">Hydrolase</keyword>
<dbReference type="Proteomes" id="UP000546213">
    <property type="component" value="Unassembled WGS sequence"/>
</dbReference>
<comment type="caution">
    <text evidence="7">The sequence shown here is derived from an EMBL/GenBank/DDBJ whole genome shotgun (WGS) entry which is preliminary data.</text>
</comment>